<comment type="cofactor">
    <cofactor evidence="6">
        <name>a divalent metal cation</name>
        <dbReference type="ChEBI" id="CHEBI:60240"/>
    </cofactor>
    <text evidence="6">Binds 2 divalent metal cations per subunit. Site 1 may preferentially bind zinc ions, while site 2 has a preference for magnesium and/or manganese ions.</text>
</comment>
<dbReference type="EMBL" id="HBFK01013300">
    <property type="protein sequence ID" value="CAD8741476.1"/>
    <property type="molecule type" value="Transcribed_RNA"/>
</dbReference>
<reference evidence="8" key="1">
    <citation type="submission" date="2021-01" db="EMBL/GenBank/DDBJ databases">
        <authorList>
            <person name="Corre E."/>
            <person name="Pelletier E."/>
            <person name="Niang G."/>
            <person name="Scheremetjew M."/>
            <person name="Finn R."/>
            <person name="Kale V."/>
            <person name="Holt S."/>
            <person name="Cochrane G."/>
            <person name="Meng A."/>
            <person name="Brown T."/>
            <person name="Cohen L."/>
        </authorList>
    </citation>
    <scope>NUCLEOTIDE SEQUENCE</scope>
    <source>
        <strain evidence="8">CCMP441</strain>
    </source>
</reference>
<dbReference type="InterPro" id="IPR023088">
    <property type="entry name" value="PDEase"/>
</dbReference>
<dbReference type="InterPro" id="IPR023174">
    <property type="entry name" value="PDEase_CS"/>
</dbReference>
<dbReference type="GO" id="GO:0046872">
    <property type="term" value="F:metal ion binding"/>
    <property type="evidence" value="ECO:0007669"/>
    <property type="project" value="UniProtKB-KW"/>
</dbReference>
<protein>
    <recommendedName>
        <fullName evidence="6">Phosphodiesterase</fullName>
        <ecNumber evidence="6">3.1.4.-</ecNumber>
    </recommendedName>
</protein>
<feature type="binding site" evidence="5">
    <location>
        <position position="491"/>
    </location>
    <ligand>
        <name>Zn(2+)</name>
        <dbReference type="ChEBI" id="CHEBI:29105"/>
        <label>1</label>
    </ligand>
</feature>
<dbReference type="Pfam" id="PF00233">
    <property type="entry name" value="PDEase_I"/>
    <property type="match status" value="1"/>
</dbReference>
<evidence type="ECO:0000256" key="3">
    <source>
        <dbReference type="PIRSR" id="PIRSR623088-1"/>
    </source>
</evidence>
<evidence type="ECO:0000256" key="2">
    <source>
        <dbReference type="ARBA" id="ARBA00022801"/>
    </source>
</evidence>
<name>A0A6T8JUN8_HEMAN</name>
<feature type="binding site" evidence="5">
    <location>
        <position position="491"/>
    </location>
    <ligand>
        <name>Zn(2+)</name>
        <dbReference type="ChEBI" id="CHEBI:29105"/>
        <label>2</label>
    </ligand>
</feature>
<organism evidence="8">
    <name type="scientific">Hemiselmis andersenii</name>
    <name type="common">Cryptophyte alga</name>
    <dbReference type="NCBI Taxonomy" id="464988"/>
    <lineage>
        <taxon>Eukaryota</taxon>
        <taxon>Cryptophyceae</taxon>
        <taxon>Cryptomonadales</taxon>
        <taxon>Hemiselmidaceae</taxon>
        <taxon>Hemiselmis</taxon>
    </lineage>
</organism>
<sequence length="715" mass="80474">MFDEPPHSRGVLAMEVRDLCQSDVEGLDAQPICVSVVSYAPPCPRNIWANTEFLQMSGITLAEFKTQDYSRTLSADLEKTQLEDRFQTVQIRKQTILERSVVPAKGGAGRMSVETSCTPIRWRTEFGELIDGVLVVHWPVDVRSQLEANTTYMTALLECSPYPLCFFTFDGHLITCNPAARVVFGKTIWLQSDIFGMGERERRGLNAANPTHPGPSGSFKIEKTERRTAYEDMMDALQAVGSTFEVDIPIKRDMGGGSSMVWYCRVFAQRQKDPVTGEPIIMVSHQDVTNLRKVEGELGRMLMSEHTSRELKKHDSDVAGSLLVLLGEGWQYQEQHKSLDTQAEEEGEGAEARGGMSIVQEFMQGQSPDTPPTGAKANQLEGLRAVLEKADHWEFDVFELEAEAGGLPLQVLSWHVFVKHGLIEEFNLDHVRLVNFLRVVENGHQDNPYHNATHVADVVQSMHLLIKEGGITQYVGRLEVLAALLAACVHDFEHRGLNNDFLIKSSDDWAIDSNDKSPNESHHLSASYRIIQANECNFLHRMPHAQQAALRKLVIDLVLATDMAEHMAIVSKLKTDLHKRIQSPEDNIQAGGEVPDALKTLILQAAIKIADIGHLYASHDVHIKWSERLEEEMWRQGDVEKQRSMKVSFLMDRDKPGVTKSQPGFVDFVVRPLFETWVACFPKCQTLMDRVEANYHYWKLKEQEQIAEGAPAETP</sequence>
<accession>A0A6T8JUN8</accession>
<dbReference type="InterPro" id="IPR002073">
    <property type="entry name" value="PDEase_catalytic_dom"/>
</dbReference>
<evidence type="ECO:0000256" key="1">
    <source>
        <dbReference type="ARBA" id="ARBA00022723"/>
    </source>
</evidence>
<feature type="active site" description="Proton donor" evidence="3">
    <location>
        <position position="450"/>
    </location>
</feature>
<feature type="binding site" evidence="4">
    <location>
        <position position="611"/>
    </location>
    <ligand>
        <name>AMP</name>
        <dbReference type="ChEBI" id="CHEBI:456215"/>
    </ligand>
</feature>
<dbReference type="PROSITE" id="PS51845">
    <property type="entry name" value="PDEASE_I_2"/>
    <property type="match status" value="1"/>
</dbReference>
<gene>
    <name evidence="8" type="ORF">HAND1043_LOCUS7968</name>
</gene>
<evidence type="ECO:0000256" key="5">
    <source>
        <dbReference type="PIRSR" id="PIRSR623088-3"/>
    </source>
</evidence>
<proteinExistence type="inferred from homology"/>
<feature type="binding site" evidence="4">
    <location>
        <position position="662"/>
    </location>
    <ligand>
        <name>AMP</name>
        <dbReference type="ChEBI" id="CHEBI:456215"/>
    </ligand>
</feature>
<evidence type="ECO:0000256" key="4">
    <source>
        <dbReference type="PIRSR" id="PIRSR623088-2"/>
    </source>
</evidence>
<dbReference type="PANTHER" id="PTHR11347">
    <property type="entry name" value="CYCLIC NUCLEOTIDE PHOSPHODIESTERASE"/>
    <property type="match status" value="1"/>
</dbReference>
<dbReference type="GO" id="GO:0004114">
    <property type="term" value="F:3',5'-cyclic-nucleotide phosphodiesterase activity"/>
    <property type="evidence" value="ECO:0007669"/>
    <property type="project" value="InterPro"/>
</dbReference>
<feature type="domain" description="PDEase" evidence="7">
    <location>
        <begin position="375"/>
        <end position="705"/>
    </location>
</feature>
<evidence type="ECO:0000259" key="7">
    <source>
        <dbReference type="PROSITE" id="PS51845"/>
    </source>
</evidence>
<feature type="binding site" evidence="5">
    <location>
        <position position="611"/>
    </location>
    <ligand>
        <name>Zn(2+)</name>
        <dbReference type="ChEBI" id="CHEBI:29105"/>
        <label>1</label>
    </ligand>
</feature>
<evidence type="ECO:0000313" key="8">
    <source>
        <dbReference type="EMBL" id="CAD8741476.1"/>
    </source>
</evidence>
<dbReference type="InterPro" id="IPR036971">
    <property type="entry name" value="PDEase_catalytic_dom_sf"/>
</dbReference>
<dbReference type="GO" id="GO:0007165">
    <property type="term" value="P:signal transduction"/>
    <property type="evidence" value="ECO:0007669"/>
    <property type="project" value="InterPro"/>
</dbReference>
<comment type="similarity">
    <text evidence="6">Belongs to the cyclic nucleotide phosphodiesterase family.</text>
</comment>
<feature type="binding site" evidence="4">
    <location>
        <begin position="450"/>
        <end position="454"/>
    </location>
    <ligand>
        <name>AMP</name>
        <dbReference type="ChEBI" id="CHEBI:456215"/>
    </ligand>
</feature>
<feature type="binding site" evidence="5">
    <location>
        <position position="454"/>
    </location>
    <ligand>
        <name>Zn(2+)</name>
        <dbReference type="ChEBI" id="CHEBI:29105"/>
        <label>1</label>
    </ligand>
</feature>
<dbReference type="Gene3D" id="1.10.1300.10">
    <property type="entry name" value="3'5'-cyclic nucleotide phosphodiesterase, catalytic domain"/>
    <property type="match status" value="1"/>
</dbReference>
<dbReference type="EC" id="3.1.4.-" evidence="6"/>
<dbReference type="PRINTS" id="PR00387">
    <property type="entry name" value="PDIESTERASE1"/>
</dbReference>
<dbReference type="AlphaFoldDB" id="A0A6T8JUN8"/>
<dbReference type="PROSITE" id="PS00126">
    <property type="entry name" value="PDEASE_I_1"/>
    <property type="match status" value="1"/>
</dbReference>
<feature type="binding site" evidence="4">
    <location>
        <position position="491"/>
    </location>
    <ligand>
        <name>AMP</name>
        <dbReference type="ChEBI" id="CHEBI:456215"/>
    </ligand>
</feature>
<keyword evidence="1 5" id="KW-0479">Metal-binding</keyword>
<dbReference type="SUPFAM" id="SSF109604">
    <property type="entry name" value="HD-domain/PDEase-like"/>
    <property type="match status" value="1"/>
</dbReference>
<evidence type="ECO:0000256" key="6">
    <source>
        <dbReference type="RuleBase" id="RU363067"/>
    </source>
</evidence>
<feature type="binding site" evidence="5">
    <location>
        <position position="490"/>
    </location>
    <ligand>
        <name>Zn(2+)</name>
        <dbReference type="ChEBI" id="CHEBI:29105"/>
        <label>1</label>
    </ligand>
</feature>
<keyword evidence="2 6" id="KW-0378">Hydrolase</keyword>